<gene>
    <name evidence="1" type="ORF">V5J35_002662</name>
</gene>
<proteinExistence type="predicted"/>
<dbReference type="RefSeq" id="WP_354007622.1">
    <property type="nucleotide sequence ID" value="NZ_JBEWTA010000001.1"/>
</dbReference>
<organism evidence="1 2">
    <name type="scientific">Endozoicomonas lisbonensis</name>
    <dbReference type="NCBI Taxonomy" id="3120522"/>
    <lineage>
        <taxon>Bacteria</taxon>
        <taxon>Pseudomonadati</taxon>
        <taxon>Pseudomonadota</taxon>
        <taxon>Gammaproteobacteria</taxon>
        <taxon>Oceanospirillales</taxon>
        <taxon>Endozoicomonadaceae</taxon>
        <taxon>Endozoicomonas</taxon>
    </lineage>
</organism>
<accession>A0ABV2SI95</accession>
<protein>
    <submittedName>
        <fullName evidence="1">Uncharacterized protein</fullName>
    </submittedName>
</protein>
<name>A0ABV2SI95_9GAMM</name>
<evidence type="ECO:0000313" key="1">
    <source>
        <dbReference type="EMBL" id="MET4757470.1"/>
    </source>
</evidence>
<evidence type="ECO:0000313" key="2">
    <source>
        <dbReference type="Proteomes" id="UP001549366"/>
    </source>
</evidence>
<keyword evidence="2" id="KW-1185">Reference proteome</keyword>
<comment type="caution">
    <text evidence="1">The sequence shown here is derived from an EMBL/GenBank/DDBJ whole genome shotgun (WGS) entry which is preliminary data.</text>
</comment>
<dbReference type="EMBL" id="JBEWTB010000002">
    <property type="protein sequence ID" value="MET4757470.1"/>
    <property type="molecule type" value="Genomic_DNA"/>
</dbReference>
<sequence>MPISQFDLEPGDILLMHGVNSDATRELIHSHAAVVATTNEGGAGIPIVFDIIGTYGFQKIPMPRSRQLPYSVFRLKVRDIGFRVATTGYLWFGHSEVVTPNPKREATTIRGVYSRTSLVTAFLGSPNFGPKAAEYARKLCENHRNFPPDELQKSKAGLFSGVTCTYLPIALYQTILGVTGSEEFMAIDARKSLPKDLAKYLHSNKHWEFLGLCEKE</sequence>
<dbReference type="Proteomes" id="UP001549366">
    <property type="component" value="Unassembled WGS sequence"/>
</dbReference>
<reference evidence="1 2" key="1">
    <citation type="submission" date="2024-06" db="EMBL/GenBank/DDBJ databases">
        <title>Genomic Encyclopedia of Type Strains, Phase V (KMG-V): Genome sequencing to study the core and pangenomes of soil and plant-associated prokaryotes.</title>
        <authorList>
            <person name="Whitman W."/>
        </authorList>
    </citation>
    <scope>NUCLEOTIDE SEQUENCE [LARGE SCALE GENOMIC DNA]</scope>
    <source>
        <strain evidence="1 2">NE40</strain>
    </source>
</reference>